<gene>
    <name evidence="1" type="ORF">GCM10010910_17660</name>
</gene>
<organism evidence="1 2">
    <name type="scientific">Microbacterium nanhaiense</name>
    <dbReference type="NCBI Taxonomy" id="1301026"/>
    <lineage>
        <taxon>Bacteria</taxon>
        <taxon>Bacillati</taxon>
        <taxon>Actinomycetota</taxon>
        <taxon>Actinomycetes</taxon>
        <taxon>Micrococcales</taxon>
        <taxon>Microbacteriaceae</taxon>
        <taxon>Microbacterium</taxon>
    </lineage>
</organism>
<keyword evidence="2" id="KW-1185">Reference proteome</keyword>
<evidence type="ECO:0000313" key="1">
    <source>
        <dbReference type="EMBL" id="GGO63953.1"/>
    </source>
</evidence>
<comment type="caution">
    <text evidence="1">The sequence shown here is derived from an EMBL/GenBank/DDBJ whole genome shotgun (WGS) entry which is preliminary data.</text>
</comment>
<reference evidence="2" key="1">
    <citation type="journal article" date="2019" name="Int. J. Syst. Evol. Microbiol.">
        <title>The Global Catalogue of Microorganisms (GCM) 10K type strain sequencing project: providing services to taxonomists for standard genome sequencing and annotation.</title>
        <authorList>
            <consortium name="The Broad Institute Genomics Platform"/>
            <consortium name="The Broad Institute Genome Sequencing Center for Infectious Disease"/>
            <person name="Wu L."/>
            <person name="Ma J."/>
        </authorList>
    </citation>
    <scope>NUCLEOTIDE SEQUENCE [LARGE SCALE GENOMIC DNA]</scope>
    <source>
        <strain evidence="2">CGMCC 4.7181</strain>
    </source>
</reference>
<dbReference type="Proteomes" id="UP000638043">
    <property type="component" value="Unassembled WGS sequence"/>
</dbReference>
<proteinExistence type="predicted"/>
<sequence>MTFHDLAERVLKHVREEFPGKVRTAVDDTMWAGDWDTALLMALGEDLEATRRIPRDLRAELASHRDFINDLPAPIAQAITEGL</sequence>
<evidence type="ECO:0000313" key="2">
    <source>
        <dbReference type="Proteomes" id="UP000638043"/>
    </source>
</evidence>
<protein>
    <recommendedName>
        <fullName evidence="3">Acyl carrier protein</fullName>
    </recommendedName>
</protein>
<name>A0ABQ2N0G4_9MICO</name>
<evidence type="ECO:0008006" key="3">
    <source>
        <dbReference type="Google" id="ProtNLM"/>
    </source>
</evidence>
<accession>A0ABQ2N0G4</accession>
<dbReference type="RefSeq" id="WP_188701049.1">
    <property type="nucleotide sequence ID" value="NZ_BMMQ01000005.1"/>
</dbReference>
<dbReference type="EMBL" id="BMMQ01000005">
    <property type="protein sequence ID" value="GGO63953.1"/>
    <property type="molecule type" value="Genomic_DNA"/>
</dbReference>